<dbReference type="AlphaFoldDB" id="A0A0E9PFK9"/>
<reference evidence="2" key="2">
    <citation type="journal article" date="2015" name="Fish Shellfish Immunol.">
        <title>Early steps in the European eel (Anguilla anguilla)-Vibrio vulnificus interaction in the gills: Role of the RtxA13 toxin.</title>
        <authorList>
            <person name="Callol A."/>
            <person name="Pajuelo D."/>
            <person name="Ebbesson L."/>
            <person name="Teles M."/>
            <person name="MacKenzie S."/>
            <person name="Amaro C."/>
        </authorList>
    </citation>
    <scope>NUCLEOTIDE SEQUENCE</scope>
</reference>
<accession>A0A0E9PFK9</accession>
<protein>
    <submittedName>
        <fullName evidence="2">Uncharacterized protein</fullName>
    </submittedName>
</protein>
<sequence length="66" mass="7570">MYCKCWIYVWAAFFSNIILHVGFVNKANRIIPGDPTRHRLIDCRSFSSFVPLVSFITKTRSADTTG</sequence>
<evidence type="ECO:0000313" key="2">
    <source>
        <dbReference type="EMBL" id="JAH02845.1"/>
    </source>
</evidence>
<name>A0A0E9PFK9_ANGAN</name>
<keyword evidence="1" id="KW-1133">Transmembrane helix</keyword>
<dbReference type="EMBL" id="GBXM01105732">
    <property type="protein sequence ID" value="JAH02845.1"/>
    <property type="molecule type" value="Transcribed_RNA"/>
</dbReference>
<evidence type="ECO:0000256" key="1">
    <source>
        <dbReference type="SAM" id="Phobius"/>
    </source>
</evidence>
<reference evidence="2" key="1">
    <citation type="submission" date="2014-11" db="EMBL/GenBank/DDBJ databases">
        <authorList>
            <person name="Amaro Gonzalez C."/>
        </authorList>
    </citation>
    <scope>NUCLEOTIDE SEQUENCE</scope>
</reference>
<feature type="transmembrane region" description="Helical" evidence="1">
    <location>
        <begin position="6"/>
        <end position="24"/>
    </location>
</feature>
<organism evidence="2">
    <name type="scientific">Anguilla anguilla</name>
    <name type="common">European freshwater eel</name>
    <name type="synonym">Muraena anguilla</name>
    <dbReference type="NCBI Taxonomy" id="7936"/>
    <lineage>
        <taxon>Eukaryota</taxon>
        <taxon>Metazoa</taxon>
        <taxon>Chordata</taxon>
        <taxon>Craniata</taxon>
        <taxon>Vertebrata</taxon>
        <taxon>Euteleostomi</taxon>
        <taxon>Actinopterygii</taxon>
        <taxon>Neopterygii</taxon>
        <taxon>Teleostei</taxon>
        <taxon>Anguilliformes</taxon>
        <taxon>Anguillidae</taxon>
        <taxon>Anguilla</taxon>
    </lineage>
</organism>
<proteinExistence type="predicted"/>
<keyword evidence="1" id="KW-0812">Transmembrane</keyword>
<keyword evidence="1" id="KW-0472">Membrane</keyword>